<dbReference type="EMBL" id="JAPDNS010000001">
    <property type="protein sequence ID" value="MCW3483666.1"/>
    <property type="molecule type" value="Genomic_DNA"/>
</dbReference>
<feature type="coiled-coil region" evidence="1">
    <location>
        <begin position="544"/>
        <end position="595"/>
    </location>
</feature>
<keyword evidence="5" id="KW-1185">Reference proteome</keyword>
<dbReference type="Proteomes" id="UP001207742">
    <property type="component" value="Unassembled WGS sequence"/>
</dbReference>
<feature type="region of interest" description="Disordered" evidence="2">
    <location>
        <begin position="709"/>
        <end position="734"/>
    </location>
</feature>
<evidence type="ECO:0000313" key="5">
    <source>
        <dbReference type="Proteomes" id="UP001207742"/>
    </source>
</evidence>
<feature type="region of interest" description="Disordered" evidence="2">
    <location>
        <begin position="1"/>
        <end position="74"/>
    </location>
</feature>
<evidence type="ECO:0000256" key="2">
    <source>
        <dbReference type="SAM" id="MobiDB-lite"/>
    </source>
</evidence>
<evidence type="ECO:0000313" key="4">
    <source>
        <dbReference type="EMBL" id="MCW3483666.1"/>
    </source>
</evidence>
<dbReference type="RefSeq" id="WP_264729186.1">
    <property type="nucleotide sequence ID" value="NZ_JAPDNR010000001.1"/>
</dbReference>
<evidence type="ECO:0000256" key="1">
    <source>
        <dbReference type="SAM" id="Coils"/>
    </source>
</evidence>
<feature type="domain" description="eCIS core" evidence="3">
    <location>
        <begin position="74"/>
        <end position="139"/>
    </location>
</feature>
<dbReference type="InterPro" id="IPR044929">
    <property type="entry name" value="DNA/RNA_non-sp_Endonuclease_sf"/>
</dbReference>
<feature type="compositionally biased region" description="Polar residues" evidence="2">
    <location>
        <begin position="1"/>
        <end position="10"/>
    </location>
</feature>
<gene>
    <name evidence="4" type="ORF">OL497_07160</name>
</gene>
<feature type="compositionally biased region" description="Basic and acidic residues" evidence="2">
    <location>
        <begin position="725"/>
        <end position="734"/>
    </location>
</feature>
<dbReference type="Gene3D" id="3.40.570.10">
    <property type="entry name" value="Extracellular Endonuclease, subunit A"/>
    <property type="match status" value="1"/>
</dbReference>
<comment type="caution">
    <text evidence="4">The sequence shown here is derived from an EMBL/GenBank/DDBJ whole genome shotgun (WGS) entry which is preliminary data.</text>
</comment>
<sequence>MPSHFPTRSNRAPAHPVTAQRAAFFEPKDTRQLSDNTSESFFQPKPGKTMQAKSSSGTTPTATPAPARPNGTGLPDPLKSGIENMSGLAMDDVQVHYNSDKPAQLQAKAYAQGNDIHIGPGQEQHLPHEAWHVVQQQQGRVSPTIQAKGIAINDQEELEKEADTKGAAAAGYTRQTDNIAAAAPPSPVIQRVPLTKGEVFADQVKWAVIQGAASLVAKDAQADKKSGNEKAESFVEELEAAKLIDLETIKVAVKKKGQGPLFDDKKNALFNLITIDKLIEKDLLMDAVNTVAIVNAKWVIYKTEIKDNNKVRSPYHKQKGYDFTTKIEWEDANDDEQGTGVTASVLAPDHPLGSVPDDTLKTKIAKLSKKAGGYPYIAGHLLNNNLGGPGNDARNLAAIPKDVNSKLSTAIEQEAVERVNKKMEVVFYKVTVEYDEDADAKNITYASVFRIKLGTYKKDTPEKNIGEGKNEHLERIKEYSIYINSPTDYDEEEEGYDSETDRAVKNKTNTPLLLPFDPINNIVLKDTTQMKIEFLAFAVNALQIKKLNTKITGLEADKKSLLKLEVEVALLQKQISLVNQELLAAKEQNVHLQDEIKTLAALPAQLDNYVMKSRELVAVMGAQDGALDARQRKEKKPDLKAKVKIRPSILSDQKYNEAYEKAYNAESSRAAQDNVPDERDLEIERLHNIIAEKDQIIFKLKSMMQVKEIKKAPDPGPDTDESSSDEEKEKKVKDIKVSAKAPVQRNLSAPEFLKQVKGIIQTKHGIQPDKSWTDQSSATRLNLTKYQFLVLKMFADPAFKESNEFTSYFTKSRQYQQYQVHSVNNEVYRGMIEKYLPQ</sequence>
<dbReference type="InterPro" id="IPR025295">
    <property type="entry name" value="eCIS_core_dom"/>
</dbReference>
<dbReference type="Pfam" id="PF13699">
    <property type="entry name" value="eCIS_core"/>
    <property type="match status" value="1"/>
</dbReference>
<protein>
    <submittedName>
        <fullName evidence="4">DUF4157 domain-containing protein</fullName>
    </submittedName>
</protein>
<name>A0ABT3IIB6_9BACT</name>
<keyword evidence="1" id="KW-0175">Coiled coil</keyword>
<accession>A0ABT3IIB6</accession>
<reference evidence="4 5" key="1">
    <citation type="submission" date="2022-10" db="EMBL/GenBank/DDBJ databases">
        <title>Chitinophaga nivalis PC15 sp. nov., isolated from Pyeongchang county, South Korea.</title>
        <authorList>
            <person name="Trinh H.N."/>
        </authorList>
    </citation>
    <scope>NUCLEOTIDE SEQUENCE [LARGE SCALE GENOMIC DNA]</scope>
    <source>
        <strain evidence="4 5">PC14</strain>
    </source>
</reference>
<organism evidence="4 5">
    <name type="scientific">Chitinophaga nivalis</name>
    <dbReference type="NCBI Taxonomy" id="2991709"/>
    <lineage>
        <taxon>Bacteria</taxon>
        <taxon>Pseudomonadati</taxon>
        <taxon>Bacteroidota</taxon>
        <taxon>Chitinophagia</taxon>
        <taxon>Chitinophagales</taxon>
        <taxon>Chitinophagaceae</taxon>
        <taxon>Chitinophaga</taxon>
    </lineage>
</organism>
<proteinExistence type="predicted"/>
<evidence type="ECO:0000259" key="3">
    <source>
        <dbReference type="Pfam" id="PF13699"/>
    </source>
</evidence>
<feature type="compositionally biased region" description="Low complexity" evidence="2">
    <location>
        <begin position="54"/>
        <end position="73"/>
    </location>
</feature>